<dbReference type="SUPFAM" id="SSF56281">
    <property type="entry name" value="Metallo-hydrolase/oxidoreductase"/>
    <property type="match status" value="1"/>
</dbReference>
<dbReference type="PANTHER" id="PTHR43084:SF1">
    <property type="entry name" value="PERSULFIDE DIOXYGENASE ETHE1, MITOCHONDRIAL"/>
    <property type="match status" value="1"/>
</dbReference>
<keyword evidence="3" id="KW-0378">Hydrolase</keyword>
<proteinExistence type="predicted"/>
<dbReference type="InterPro" id="IPR001279">
    <property type="entry name" value="Metallo-B-lactamas"/>
</dbReference>
<sequence length="286" mass="31333">MHPCVEPFFDTATSTFTYVVHAGDGTPAAVIDSVLDYDPKSGRTSTASADRVVAFVREHGLQVQWLLETHAHADHLSAAHYLKEQLGGKMGIGEQIRTVQHKFKGVFNLGADVPEDGAQFDHLFSDDESFMIGTLEARAVHVPGHTPADIAYQVGDAVFVGDTLFMPDVGSARCDFPGGDAHMLYRSVQKLLSLPPSTRLFMCHDYPPASRHACCETTVDDERRANVHLHEGVSEDEFVDMRVARDRTLSMPVLILPAVQVNIRAGDMPAPESNGVRYLKIPLNAL</sequence>
<dbReference type="RefSeq" id="WP_115537507.1">
    <property type="nucleotide sequence ID" value="NZ_QRGA01000024.1"/>
</dbReference>
<dbReference type="Gene3D" id="3.60.15.10">
    <property type="entry name" value="Ribonuclease Z/Hydroxyacylglutathione hydrolase-like"/>
    <property type="match status" value="1"/>
</dbReference>
<dbReference type="FunFam" id="3.60.15.10:FF:000033">
    <property type="entry name" value="MBL fold metallo-hydrolase"/>
    <property type="match status" value="1"/>
</dbReference>
<dbReference type="InterPro" id="IPR051682">
    <property type="entry name" value="Mito_Persulfide_Diox"/>
</dbReference>
<dbReference type="GO" id="GO:0070813">
    <property type="term" value="P:hydrogen sulfide metabolic process"/>
    <property type="evidence" value="ECO:0007669"/>
    <property type="project" value="TreeGrafter"/>
</dbReference>
<dbReference type="InterPro" id="IPR044528">
    <property type="entry name" value="POD-like_MBL-fold"/>
</dbReference>
<dbReference type="InterPro" id="IPR036866">
    <property type="entry name" value="RibonucZ/Hydroxyglut_hydro"/>
</dbReference>
<dbReference type="SMART" id="SM00849">
    <property type="entry name" value="Lactamase_B"/>
    <property type="match status" value="1"/>
</dbReference>
<dbReference type="PANTHER" id="PTHR43084">
    <property type="entry name" value="PERSULFIDE DIOXYGENASE ETHE1"/>
    <property type="match status" value="1"/>
</dbReference>
<evidence type="ECO:0000313" key="3">
    <source>
        <dbReference type="EMBL" id="RDU94969.1"/>
    </source>
</evidence>
<feature type="domain" description="Metallo-beta-lactamase" evidence="2">
    <location>
        <begin position="14"/>
        <end position="204"/>
    </location>
</feature>
<dbReference type="GO" id="GO:0016787">
    <property type="term" value="F:hydrolase activity"/>
    <property type="evidence" value="ECO:0007669"/>
    <property type="project" value="UniProtKB-KW"/>
</dbReference>
<dbReference type="OrthoDB" id="9784009at2"/>
<evidence type="ECO:0000256" key="1">
    <source>
        <dbReference type="ARBA" id="ARBA00022723"/>
    </source>
</evidence>
<keyword evidence="1" id="KW-0479">Metal-binding</keyword>
<keyword evidence="4" id="KW-1185">Reference proteome</keyword>
<name>A0A3D8JPD8_9BURK</name>
<evidence type="ECO:0000259" key="2">
    <source>
        <dbReference type="SMART" id="SM00849"/>
    </source>
</evidence>
<gene>
    <name evidence="3" type="ORF">DWV00_31390</name>
</gene>
<dbReference type="Proteomes" id="UP000256838">
    <property type="component" value="Unassembled WGS sequence"/>
</dbReference>
<dbReference type="GO" id="GO:0006749">
    <property type="term" value="P:glutathione metabolic process"/>
    <property type="evidence" value="ECO:0007669"/>
    <property type="project" value="InterPro"/>
</dbReference>
<dbReference type="GO" id="GO:0050313">
    <property type="term" value="F:sulfur dioxygenase activity"/>
    <property type="evidence" value="ECO:0007669"/>
    <property type="project" value="InterPro"/>
</dbReference>
<accession>A0A3D8JPD8</accession>
<dbReference type="Pfam" id="PF00753">
    <property type="entry name" value="Lactamase_B"/>
    <property type="match status" value="1"/>
</dbReference>
<dbReference type="AlphaFoldDB" id="A0A3D8JPD8"/>
<organism evidence="3 4">
    <name type="scientific">Trinickia dinghuensis</name>
    <dbReference type="NCBI Taxonomy" id="2291023"/>
    <lineage>
        <taxon>Bacteria</taxon>
        <taxon>Pseudomonadati</taxon>
        <taxon>Pseudomonadota</taxon>
        <taxon>Betaproteobacteria</taxon>
        <taxon>Burkholderiales</taxon>
        <taxon>Burkholderiaceae</taxon>
        <taxon>Trinickia</taxon>
    </lineage>
</organism>
<reference evidence="3 4" key="1">
    <citation type="submission" date="2018-08" db="EMBL/GenBank/DDBJ databases">
        <title>Paraburkholderia sp. DHOM06 isolated from forest soil.</title>
        <authorList>
            <person name="Gao Z.-H."/>
            <person name="Qiu L.-H."/>
        </authorList>
    </citation>
    <scope>NUCLEOTIDE SEQUENCE [LARGE SCALE GENOMIC DNA]</scope>
    <source>
        <strain evidence="3 4">DHOM06</strain>
    </source>
</reference>
<protein>
    <submittedName>
        <fullName evidence="3">MBL fold metallo-hydrolase</fullName>
    </submittedName>
</protein>
<evidence type="ECO:0000313" key="4">
    <source>
        <dbReference type="Proteomes" id="UP000256838"/>
    </source>
</evidence>
<dbReference type="GO" id="GO:0046872">
    <property type="term" value="F:metal ion binding"/>
    <property type="evidence" value="ECO:0007669"/>
    <property type="project" value="UniProtKB-KW"/>
</dbReference>
<dbReference type="EMBL" id="QRGA01000024">
    <property type="protein sequence ID" value="RDU94969.1"/>
    <property type="molecule type" value="Genomic_DNA"/>
</dbReference>
<dbReference type="CDD" id="cd07724">
    <property type="entry name" value="POD-like_MBL-fold"/>
    <property type="match status" value="1"/>
</dbReference>
<comment type="caution">
    <text evidence="3">The sequence shown here is derived from an EMBL/GenBank/DDBJ whole genome shotgun (WGS) entry which is preliminary data.</text>
</comment>